<feature type="non-terminal residue" evidence="1">
    <location>
        <position position="52"/>
    </location>
</feature>
<evidence type="ECO:0000313" key="1">
    <source>
        <dbReference type="EMBL" id="CAG5134075.1"/>
    </source>
</evidence>
<accession>A0A8S4A2A8</accession>
<protein>
    <submittedName>
        <fullName evidence="1">Uncharacterized protein</fullName>
    </submittedName>
</protein>
<dbReference type="AlphaFoldDB" id="A0A8S4A2A8"/>
<feature type="non-terminal residue" evidence="1">
    <location>
        <position position="1"/>
    </location>
</feature>
<comment type="caution">
    <text evidence="1">The sequence shown here is derived from an EMBL/GenBank/DDBJ whole genome shotgun (WGS) entry which is preliminary data.</text>
</comment>
<keyword evidence="2" id="KW-1185">Reference proteome</keyword>
<organism evidence="1 2">
    <name type="scientific">Candidula unifasciata</name>
    <dbReference type="NCBI Taxonomy" id="100452"/>
    <lineage>
        <taxon>Eukaryota</taxon>
        <taxon>Metazoa</taxon>
        <taxon>Spiralia</taxon>
        <taxon>Lophotrochozoa</taxon>
        <taxon>Mollusca</taxon>
        <taxon>Gastropoda</taxon>
        <taxon>Heterobranchia</taxon>
        <taxon>Euthyneura</taxon>
        <taxon>Panpulmonata</taxon>
        <taxon>Eupulmonata</taxon>
        <taxon>Stylommatophora</taxon>
        <taxon>Helicina</taxon>
        <taxon>Helicoidea</taxon>
        <taxon>Geomitridae</taxon>
        <taxon>Candidula</taxon>
    </lineage>
</organism>
<sequence>DPTQPAPNVDVLHEVEGLCLVMMCSCRVMTRKLALHLLKEVRNIFTMYSDDQ</sequence>
<evidence type="ECO:0000313" key="2">
    <source>
        <dbReference type="Proteomes" id="UP000678393"/>
    </source>
</evidence>
<dbReference type="OrthoDB" id="6287725at2759"/>
<proteinExistence type="predicted"/>
<dbReference type="Proteomes" id="UP000678393">
    <property type="component" value="Unassembled WGS sequence"/>
</dbReference>
<reference evidence="1" key="1">
    <citation type="submission" date="2021-04" db="EMBL/GenBank/DDBJ databases">
        <authorList>
            <consortium name="Molecular Ecology Group"/>
        </authorList>
    </citation>
    <scope>NUCLEOTIDE SEQUENCE</scope>
</reference>
<dbReference type="EMBL" id="CAJHNH020006768">
    <property type="protein sequence ID" value="CAG5134075.1"/>
    <property type="molecule type" value="Genomic_DNA"/>
</dbReference>
<gene>
    <name evidence="1" type="ORF">CUNI_LOCUS19633</name>
</gene>
<name>A0A8S4A2A8_9EUPU</name>